<feature type="domain" description="23S rRNA (guanine(745)-N(1))-methyltransferase N-terminal" evidence="6">
    <location>
        <begin position="5"/>
        <end position="39"/>
    </location>
</feature>
<feature type="binding site" evidence="4">
    <location>
        <begin position="96"/>
        <end position="97"/>
    </location>
    <ligand>
        <name>S-adenosyl-L-methionine</name>
        <dbReference type="ChEBI" id="CHEBI:59789"/>
    </ligand>
</feature>
<dbReference type="AlphaFoldDB" id="A0A1Y4SVC9"/>
<evidence type="ECO:0000256" key="3">
    <source>
        <dbReference type="PIRSR" id="PIRSR018249-1"/>
    </source>
</evidence>
<keyword evidence="2 7" id="KW-0808">Transferase</keyword>
<evidence type="ECO:0000256" key="4">
    <source>
        <dbReference type="PIRSR" id="PIRSR018249-2"/>
    </source>
</evidence>
<dbReference type="Gene3D" id="3.40.50.150">
    <property type="entry name" value="Vaccinia Virus protein VP39"/>
    <property type="match status" value="1"/>
</dbReference>
<dbReference type="Proteomes" id="UP000195305">
    <property type="component" value="Unassembled WGS sequence"/>
</dbReference>
<proteinExistence type="predicted"/>
<feature type="binding site" evidence="3">
    <location>
        <position position="6"/>
    </location>
    <ligand>
        <name>Zn(2+)</name>
        <dbReference type="ChEBI" id="CHEBI:29105"/>
    </ligand>
</feature>
<keyword evidence="4" id="KW-0949">S-adenosyl-L-methionine</keyword>
<protein>
    <submittedName>
        <fullName evidence="7">SAM-dependent methyltransferase</fullName>
    </submittedName>
</protein>
<dbReference type="InterPro" id="IPR025714">
    <property type="entry name" value="Methyltranfer_dom"/>
</dbReference>
<evidence type="ECO:0000256" key="1">
    <source>
        <dbReference type="ARBA" id="ARBA00022603"/>
    </source>
</evidence>
<evidence type="ECO:0000259" key="6">
    <source>
        <dbReference type="Pfam" id="PF21302"/>
    </source>
</evidence>
<dbReference type="GO" id="GO:0046872">
    <property type="term" value="F:metal ion binding"/>
    <property type="evidence" value="ECO:0007669"/>
    <property type="project" value="UniProtKB-KW"/>
</dbReference>
<keyword evidence="3" id="KW-0862">Zinc</keyword>
<evidence type="ECO:0000313" key="8">
    <source>
        <dbReference type="Proteomes" id="UP000195305"/>
    </source>
</evidence>
<feature type="binding site" evidence="4">
    <location>
        <position position="184"/>
    </location>
    <ligand>
        <name>S-adenosyl-L-methionine</name>
        <dbReference type="ChEBI" id="CHEBI:59789"/>
    </ligand>
</feature>
<dbReference type="InterPro" id="IPR029063">
    <property type="entry name" value="SAM-dependent_MTases_sf"/>
</dbReference>
<dbReference type="GO" id="GO:0008168">
    <property type="term" value="F:methyltransferase activity"/>
    <property type="evidence" value="ECO:0007669"/>
    <property type="project" value="UniProtKB-KW"/>
</dbReference>
<feature type="binding site" evidence="3">
    <location>
        <position position="26"/>
    </location>
    <ligand>
        <name>Zn(2+)</name>
        <dbReference type="ChEBI" id="CHEBI:29105"/>
    </ligand>
</feature>
<reference evidence="7 8" key="1">
    <citation type="journal article" date="2018" name="BMC Genomics">
        <title>Whole genome sequencing and function prediction of 133 gut anaerobes isolated from chicken caecum in pure cultures.</title>
        <authorList>
            <person name="Medvecky M."/>
            <person name="Cejkova D."/>
            <person name="Polansky O."/>
            <person name="Karasova D."/>
            <person name="Kubasova T."/>
            <person name="Cizek A."/>
            <person name="Rychlik I."/>
        </authorList>
    </citation>
    <scope>NUCLEOTIDE SEQUENCE [LARGE SCALE GENOMIC DNA]</scope>
    <source>
        <strain evidence="7 8">An13</strain>
    </source>
</reference>
<dbReference type="PANTHER" id="PTHR44942">
    <property type="entry name" value="METHYLTRANSF_11 DOMAIN-CONTAINING PROTEIN"/>
    <property type="match status" value="1"/>
</dbReference>
<organism evidence="7 8">
    <name type="scientific">Massilimicrobiota timonensis</name>
    <dbReference type="NCBI Taxonomy" id="1776392"/>
    <lineage>
        <taxon>Bacteria</taxon>
        <taxon>Bacillati</taxon>
        <taxon>Bacillota</taxon>
        <taxon>Erysipelotrichia</taxon>
        <taxon>Erysipelotrichales</taxon>
        <taxon>Erysipelotrichaceae</taxon>
        <taxon>Massilimicrobiota</taxon>
    </lineage>
</organism>
<evidence type="ECO:0000313" key="7">
    <source>
        <dbReference type="EMBL" id="OUQ33854.1"/>
    </source>
</evidence>
<keyword evidence="8" id="KW-1185">Reference proteome</keyword>
<gene>
    <name evidence="7" type="ORF">B5E75_08525</name>
</gene>
<dbReference type="InterPro" id="IPR048647">
    <property type="entry name" value="RlmA_N"/>
</dbReference>
<dbReference type="OrthoDB" id="5522265at2"/>
<dbReference type="InterPro" id="IPR016718">
    <property type="entry name" value="rRNA_m1G-MeTrfase_A_prd"/>
</dbReference>
<name>A0A1Y4SVC9_9FIRM</name>
<dbReference type="PIRSF" id="PIRSF018249">
    <property type="entry name" value="MyrA_prd"/>
    <property type="match status" value="1"/>
</dbReference>
<dbReference type="InterPro" id="IPR051052">
    <property type="entry name" value="Diverse_substrate_MTase"/>
</dbReference>
<dbReference type="CDD" id="cd02440">
    <property type="entry name" value="AdoMet_MTases"/>
    <property type="match status" value="1"/>
</dbReference>
<dbReference type="SUPFAM" id="SSF53335">
    <property type="entry name" value="S-adenosyl-L-methionine-dependent methyltransferases"/>
    <property type="match status" value="1"/>
</dbReference>
<keyword evidence="1 7" id="KW-0489">Methyltransferase</keyword>
<accession>A0A1Y4SVC9</accession>
<evidence type="ECO:0000256" key="2">
    <source>
        <dbReference type="ARBA" id="ARBA00022679"/>
    </source>
</evidence>
<evidence type="ECO:0000259" key="5">
    <source>
        <dbReference type="Pfam" id="PF13847"/>
    </source>
</evidence>
<feature type="binding site" evidence="3">
    <location>
        <position position="22"/>
    </location>
    <ligand>
        <name>Zn(2+)</name>
        <dbReference type="ChEBI" id="CHEBI:29105"/>
    </ligand>
</feature>
<dbReference type="RefSeq" id="WP_087358371.1">
    <property type="nucleotide sequence ID" value="NZ_NFLJ01000023.1"/>
</dbReference>
<sequence>MHYLACPKCHEPLTLDGKSYRCHNGHCYDIAKQKYINLLLNPDKATNNPGDNKESLLCRQQHLNKGYYDGILNEVIRCIQKYTHSPRQLLDLGCGEGYYTYRMKEMLHDHSTIYGLDISKVGIQMATKYTKDIYWIVGNSKNIPIFDHSLDVITALFTVVNIQELKRCLKEKGYIIHVTANPYHLVEFKKLIYDEIKIKSDQYIRLPFSIVESYDYQQTIHLKNREDTLNLLQMTPHYYHIKKERRHVLETLGEFDATIDIRITVYQVL</sequence>
<dbReference type="PANTHER" id="PTHR44942:SF4">
    <property type="entry name" value="METHYLTRANSFERASE TYPE 11 DOMAIN-CONTAINING PROTEIN"/>
    <property type="match status" value="1"/>
</dbReference>
<comment type="caution">
    <text evidence="7">The sequence shown here is derived from an EMBL/GenBank/DDBJ whole genome shotgun (WGS) entry which is preliminary data.</text>
</comment>
<dbReference type="Pfam" id="PF13847">
    <property type="entry name" value="Methyltransf_31"/>
    <property type="match status" value="1"/>
</dbReference>
<dbReference type="Pfam" id="PF21302">
    <property type="entry name" value="Zn_ribbon_RlmA"/>
    <property type="match status" value="1"/>
</dbReference>
<feature type="domain" description="Methyltransferase" evidence="5">
    <location>
        <begin position="88"/>
        <end position="197"/>
    </location>
</feature>
<feature type="binding site" evidence="3">
    <location>
        <position position="9"/>
    </location>
    <ligand>
        <name>Zn(2+)</name>
        <dbReference type="ChEBI" id="CHEBI:29105"/>
    </ligand>
</feature>
<feature type="binding site" evidence="4">
    <location>
        <position position="68"/>
    </location>
    <ligand>
        <name>S-adenosyl-L-methionine</name>
        <dbReference type="ChEBI" id="CHEBI:59789"/>
    </ligand>
</feature>
<dbReference type="GO" id="GO:0032259">
    <property type="term" value="P:methylation"/>
    <property type="evidence" value="ECO:0007669"/>
    <property type="project" value="UniProtKB-KW"/>
</dbReference>
<dbReference type="EMBL" id="NFLJ01000023">
    <property type="protein sequence ID" value="OUQ33854.1"/>
    <property type="molecule type" value="Genomic_DNA"/>
</dbReference>
<keyword evidence="3" id="KW-0479">Metal-binding</keyword>